<dbReference type="SUPFAM" id="SSF52540">
    <property type="entry name" value="P-loop containing nucleoside triphosphate hydrolases"/>
    <property type="match status" value="2"/>
</dbReference>
<protein>
    <recommendedName>
        <fullName evidence="2">Helicase ATP-binding domain-containing protein</fullName>
    </recommendedName>
</protein>
<dbReference type="PANTHER" id="PTHR45766:SF6">
    <property type="entry name" value="SWI_SNF-RELATED MATRIX-ASSOCIATED ACTIN-DEPENDENT REGULATOR OF CHROMATIN SUBFAMILY A-LIKE PROTEIN 1"/>
    <property type="match status" value="1"/>
</dbReference>
<organism evidence="3">
    <name type="scientific">marine sediment metagenome</name>
    <dbReference type="NCBI Taxonomy" id="412755"/>
    <lineage>
        <taxon>unclassified sequences</taxon>
        <taxon>metagenomes</taxon>
        <taxon>ecological metagenomes</taxon>
    </lineage>
</organism>
<reference evidence="3" key="1">
    <citation type="journal article" date="2014" name="Front. Microbiol.">
        <title>High frequency of phylogenetically diverse reductive dehalogenase-homologous genes in deep subseafloor sedimentary metagenomes.</title>
        <authorList>
            <person name="Kawai M."/>
            <person name="Futagami T."/>
            <person name="Toyoda A."/>
            <person name="Takaki Y."/>
            <person name="Nishi S."/>
            <person name="Hori S."/>
            <person name="Arai W."/>
            <person name="Tsubouchi T."/>
            <person name="Morono Y."/>
            <person name="Uchiyama I."/>
            <person name="Ito T."/>
            <person name="Fujiyama A."/>
            <person name="Inagaki F."/>
            <person name="Takami H."/>
        </authorList>
    </citation>
    <scope>NUCLEOTIDE SEQUENCE</scope>
    <source>
        <strain evidence="3">Expedition CK06-06</strain>
    </source>
</reference>
<dbReference type="GO" id="GO:0016787">
    <property type="term" value="F:hydrolase activity"/>
    <property type="evidence" value="ECO:0007669"/>
    <property type="project" value="UniProtKB-KW"/>
</dbReference>
<name>X1CVG1_9ZZZZ</name>
<dbReference type="Gene3D" id="3.40.50.300">
    <property type="entry name" value="P-loop containing nucleotide triphosphate hydrolases"/>
    <property type="match status" value="1"/>
</dbReference>
<dbReference type="InterPro" id="IPR027417">
    <property type="entry name" value="P-loop_NTPase"/>
</dbReference>
<dbReference type="GO" id="GO:0031297">
    <property type="term" value="P:replication fork processing"/>
    <property type="evidence" value="ECO:0007669"/>
    <property type="project" value="TreeGrafter"/>
</dbReference>
<dbReference type="InterPro" id="IPR014001">
    <property type="entry name" value="Helicase_ATP-bd"/>
</dbReference>
<dbReference type="GO" id="GO:0006281">
    <property type="term" value="P:DNA repair"/>
    <property type="evidence" value="ECO:0007669"/>
    <property type="project" value="TreeGrafter"/>
</dbReference>
<comment type="caution">
    <text evidence="3">The sequence shown here is derived from an EMBL/GenBank/DDBJ whole genome shotgun (WGS) entry which is preliminary data.</text>
</comment>
<dbReference type="InterPro" id="IPR038718">
    <property type="entry name" value="SNF2-like_sf"/>
</dbReference>
<feature type="domain" description="Helicase ATP-binding" evidence="2">
    <location>
        <begin position="16"/>
        <end position="93"/>
    </location>
</feature>
<dbReference type="PANTHER" id="PTHR45766">
    <property type="entry name" value="DNA ANNEALING HELICASE AND ENDONUCLEASE ZRANB3 FAMILY MEMBER"/>
    <property type="match status" value="1"/>
</dbReference>
<dbReference type="AlphaFoldDB" id="X1CVG1"/>
<evidence type="ECO:0000259" key="2">
    <source>
        <dbReference type="PROSITE" id="PS51192"/>
    </source>
</evidence>
<dbReference type="InterPro" id="IPR000330">
    <property type="entry name" value="SNF2_N"/>
</dbReference>
<sequence length="281" mass="32006">QILSGTNTSMALFGEVIIINYDILPAWIDALKKIKFKVLITDECHYFKNNKAKRTKAIKRLNKNIPHILALSGTPIVNRPVEIFNAIKLIDETIIPSFWEYARRYCGARHNGYGWDFSGASNTKELHEKLTNTIMIRRLKKDVLHDLPEKTRSHVPMELDNEKEYYFAENNFIQFVQLQKGCEAAQRASNAEALAEIEGLKQLAARGKLTQCIDWIRNFLNIDGKLVVFATHKFVISALMEEFGSMAVKVDGSVTGMNRQKAVDSFQNDNKVRLFVGNIKA</sequence>
<evidence type="ECO:0000256" key="1">
    <source>
        <dbReference type="ARBA" id="ARBA00022801"/>
    </source>
</evidence>
<accession>X1CVG1</accession>
<dbReference type="PROSITE" id="PS51192">
    <property type="entry name" value="HELICASE_ATP_BIND_1"/>
    <property type="match status" value="1"/>
</dbReference>
<dbReference type="Pfam" id="PF00176">
    <property type="entry name" value="SNF2-rel_dom"/>
    <property type="match status" value="1"/>
</dbReference>
<dbReference type="GO" id="GO:0005524">
    <property type="term" value="F:ATP binding"/>
    <property type="evidence" value="ECO:0007669"/>
    <property type="project" value="InterPro"/>
</dbReference>
<keyword evidence="1" id="KW-0378">Hydrolase</keyword>
<evidence type="ECO:0000313" key="3">
    <source>
        <dbReference type="EMBL" id="GAH00085.1"/>
    </source>
</evidence>
<dbReference type="EMBL" id="BART01025371">
    <property type="protein sequence ID" value="GAH00085.1"/>
    <property type="molecule type" value="Genomic_DNA"/>
</dbReference>
<gene>
    <name evidence="3" type="ORF">S01H4_45556</name>
</gene>
<dbReference type="Gene3D" id="3.40.50.10810">
    <property type="entry name" value="Tandem AAA-ATPase domain"/>
    <property type="match status" value="1"/>
</dbReference>
<feature type="non-terminal residue" evidence="3">
    <location>
        <position position="1"/>
    </location>
</feature>
<proteinExistence type="predicted"/>
<feature type="non-terminal residue" evidence="3">
    <location>
        <position position="281"/>
    </location>
</feature>